<comment type="caution">
    <text evidence="10">The sequence shown here is derived from an EMBL/GenBank/DDBJ whole genome shotgun (WGS) entry which is preliminary data.</text>
</comment>
<dbReference type="GO" id="GO:0022857">
    <property type="term" value="F:transmembrane transporter activity"/>
    <property type="evidence" value="ECO:0007669"/>
    <property type="project" value="TreeGrafter"/>
</dbReference>
<keyword evidence="2" id="KW-1003">Cell membrane</keyword>
<keyword evidence="5 7" id="KW-0472">Membrane</keyword>
<sequence length="438" mass="46311">MFLRLVADSFGRRPRHKLLTGAALALGMGVATAALSVALDVGDRLAKEFRSLGANLVVTPKADSLPLEIGGVDYRPVNVGAYLPEADLPKLKTIFWHNNIMGFAPIVEVRGEALPRVLNDGGARPENWIADVPIIGTWADHAVPLPEGGEFRTGVAKTNPWWRIDGRWFSEGAKECVVGVALAKSNHIHIADSVSLAIGDPTVIPAPLTVTGILTSGGPEDASIVVPLSYAQSLARKPGGYRKLYVSALTRPEDAFARKDAKTMTPAEFDRWYCTPYISSIALQIQEELPGTDVRVIRRVAEGEGQILTHVEMLLWLVTLAAMLAAALAVGASSAASVMERQAEIGLMKALGAGSGTVGLLLAAEQLLLAFVGGGIGYALGIVLARLLGERIFGAAPEPSLLVFLVVIGLAAVVTLLGSAIPLRRASRIEPAPILRGE</sequence>
<evidence type="ECO:0000313" key="11">
    <source>
        <dbReference type="Proteomes" id="UP000567293"/>
    </source>
</evidence>
<keyword evidence="11" id="KW-1185">Reference proteome</keyword>
<dbReference type="GO" id="GO:0005886">
    <property type="term" value="C:plasma membrane"/>
    <property type="evidence" value="ECO:0007669"/>
    <property type="project" value="UniProtKB-SubCell"/>
</dbReference>
<feature type="domain" description="ABC3 transporter permease C-terminal" evidence="8">
    <location>
        <begin position="317"/>
        <end position="431"/>
    </location>
</feature>
<dbReference type="AlphaFoldDB" id="A0A7V8NTL6"/>
<evidence type="ECO:0000259" key="8">
    <source>
        <dbReference type="Pfam" id="PF02687"/>
    </source>
</evidence>
<comment type="subcellular location">
    <subcellularLocation>
        <location evidence="1">Cell membrane</location>
        <topology evidence="1">Multi-pass membrane protein</topology>
    </subcellularLocation>
</comment>
<evidence type="ECO:0000256" key="3">
    <source>
        <dbReference type="ARBA" id="ARBA00022692"/>
    </source>
</evidence>
<name>A0A7V8NTL6_9BACT</name>
<dbReference type="PANTHER" id="PTHR30572:SF4">
    <property type="entry name" value="ABC TRANSPORTER PERMEASE YTRF"/>
    <property type="match status" value="1"/>
</dbReference>
<feature type="transmembrane region" description="Helical" evidence="7">
    <location>
        <begin position="313"/>
        <end position="333"/>
    </location>
</feature>
<dbReference type="InterPro" id="IPR003838">
    <property type="entry name" value="ABC3_permease_C"/>
</dbReference>
<organism evidence="10 11">
    <name type="scientific">Candidatus Acidiferrum panamense</name>
    <dbReference type="NCBI Taxonomy" id="2741543"/>
    <lineage>
        <taxon>Bacteria</taxon>
        <taxon>Pseudomonadati</taxon>
        <taxon>Acidobacteriota</taxon>
        <taxon>Terriglobia</taxon>
        <taxon>Candidatus Acidiferrales</taxon>
        <taxon>Candidatus Acidiferrum</taxon>
    </lineage>
</organism>
<dbReference type="Pfam" id="PF02687">
    <property type="entry name" value="FtsX"/>
    <property type="match status" value="1"/>
</dbReference>
<keyword evidence="4 7" id="KW-1133">Transmembrane helix</keyword>
<reference evidence="10" key="1">
    <citation type="submission" date="2020-06" db="EMBL/GenBank/DDBJ databases">
        <title>Legume-microbial interactions unlock mineral nutrients during tropical forest succession.</title>
        <authorList>
            <person name="Epihov D.Z."/>
        </authorList>
    </citation>
    <scope>NUCLEOTIDE SEQUENCE [LARGE SCALE GENOMIC DNA]</scope>
    <source>
        <strain evidence="10">Pan2503</strain>
    </source>
</reference>
<evidence type="ECO:0000313" key="10">
    <source>
        <dbReference type="EMBL" id="MBA0087289.1"/>
    </source>
</evidence>
<accession>A0A7V8NTL6</accession>
<dbReference type="PANTHER" id="PTHR30572">
    <property type="entry name" value="MEMBRANE COMPONENT OF TRANSPORTER-RELATED"/>
    <property type="match status" value="1"/>
</dbReference>
<evidence type="ECO:0000256" key="1">
    <source>
        <dbReference type="ARBA" id="ARBA00004651"/>
    </source>
</evidence>
<gene>
    <name evidence="10" type="ORF">HRJ53_20075</name>
</gene>
<feature type="transmembrane region" description="Helical" evidence="7">
    <location>
        <begin position="369"/>
        <end position="389"/>
    </location>
</feature>
<comment type="similarity">
    <text evidence="6">Belongs to the ABC-4 integral membrane protein family.</text>
</comment>
<feature type="transmembrane region" description="Helical" evidence="7">
    <location>
        <begin position="345"/>
        <end position="363"/>
    </location>
</feature>
<dbReference type="Proteomes" id="UP000567293">
    <property type="component" value="Unassembled WGS sequence"/>
</dbReference>
<keyword evidence="3 7" id="KW-0812">Transmembrane</keyword>
<dbReference type="InterPro" id="IPR025857">
    <property type="entry name" value="MacB_PCD"/>
</dbReference>
<feature type="domain" description="MacB-like periplasmic core" evidence="9">
    <location>
        <begin position="19"/>
        <end position="247"/>
    </location>
</feature>
<evidence type="ECO:0000259" key="9">
    <source>
        <dbReference type="Pfam" id="PF12704"/>
    </source>
</evidence>
<protein>
    <submittedName>
        <fullName evidence="10">ABC transporter permease</fullName>
    </submittedName>
</protein>
<feature type="transmembrane region" description="Helical" evidence="7">
    <location>
        <begin position="401"/>
        <end position="421"/>
    </location>
</feature>
<dbReference type="InterPro" id="IPR050250">
    <property type="entry name" value="Macrolide_Exporter_MacB"/>
</dbReference>
<proteinExistence type="inferred from homology"/>
<evidence type="ECO:0000256" key="4">
    <source>
        <dbReference type="ARBA" id="ARBA00022989"/>
    </source>
</evidence>
<evidence type="ECO:0000256" key="5">
    <source>
        <dbReference type="ARBA" id="ARBA00023136"/>
    </source>
</evidence>
<evidence type="ECO:0000256" key="6">
    <source>
        <dbReference type="ARBA" id="ARBA00038076"/>
    </source>
</evidence>
<evidence type="ECO:0000256" key="7">
    <source>
        <dbReference type="SAM" id="Phobius"/>
    </source>
</evidence>
<dbReference type="EMBL" id="JACDQQ010001929">
    <property type="protein sequence ID" value="MBA0087289.1"/>
    <property type="molecule type" value="Genomic_DNA"/>
</dbReference>
<dbReference type="Pfam" id="PF12704">
    <property type="entry name" value="MacB_PCD"/>
    <property type="match status" value="1"/>
</dbReference>
<evidence type="ECO:0000256" key="2">
    <source>
        <dbReference type="ARBA" id="ARBA00022475"/>
    </source>
</evidence>